<organism evidence="1 2">
    <name type="scientific">Pomacea canaliculata</name>
    <name type="common">Golden apple snail</name>
    <dbReference type="NCBI Taxonomy" id="400727"/>
    <lineage>
        <taxon>Eukaryota</taxon>
        <taxon>Metazoa</taxon>
        <taxon>Spiralia</taxon>
        <taxon>Lophotrochozoa</taxon>
        <taxon>Mollusca</taxon>
        <taxon>Gastropoda</taxon>
        <taxon>Caenogastropoda</taxon>
        <taxon>Architaenioglossa</taxon>
        <taxon>Ampullarioidea</taxon>
        <taxon>Ampullariidae</taxon>
        <taxon>Pomacea</taxon>
    </lineage>
</organism>
<proteinExistence type="predicted"/>
<evidence type="ECO:0000313" key="2">
    <source>
        <dbReference type="Proteomes" id="UP000245119"/>
    </source>
</evidence>
<sequence>MTQGCLTPANKTYVPVGGWPTMGLEELVFNAMNHCLDPKNVKAGVDFTSQFMRVWNARLRRQKPPTEEETISKINMGDPDLVYRKERVRRDDILFLKTLKLLIEKLLQLKVRHLRSNVPINLENLDSHVFSKDIDVCIAPSKRFLGGFAATTHSFKEQIMSQAPYDLRKRKVDAPARMSINVNMRKIPSPRHHTLKNEHSPGETPSHVITPLDEKFNEMLRKPWPVIWQALAAADQGHNIGAPLPTPPVQAKVKNSLTNILTSRKEWATARKEISRAVDETLWRVDNETIESFHAQMGTLSNLSVSTIFKAHQRQMEAEVKRKRRQRQKRTIYDCELTAWYKELVDEMQKGNGKKDVEVNNLLESIKPYFKLSPSNPKFVKAKVALIVMSLPINQICQIHYQRAVTFLLDRVFKAPAGTLGHWLKTRGLPLVLP</sequence>
<dbReference type="AlphaFoldDB" id="A0A2T7NRU5"/>
<name>A0A2T7NRU5_POMCA</name>
<evidence type="ECO:0000313" key="1">
    <source>
        <dbReference type="EMBL" id="PVD23901.1"/>
    </source>
</evidence>
<comment type="caution">
    <text evidence="1">The sequence shown here is derived from an EMBL/GenBank/DDBJ whole genome shotgun (WGS) entry which is preliminary data.</text>
</comment>
<dbReference type="Proteomes" id="UP000245119">
    <property type="component" value="Linkage Group LG10"/>
</dbReference>
<protein>
    <submittedName>
        <fullName evidence="1">Uncharacterized protein</fullName>
    </submittedName>
</protein>
<reference evidence="1 2" key="1">
    <citation type="submission" date="2018-04" db="EMBL/GenBank/DDBJ databases">
        <title>The genome of golden apple snail Pomacea canaliculata provides insight into stress tolerance and invasive adaptation.</title>
        <authorList>
            <person name="Liu C."/>
            <person name="Liu B."/>
            <person name="Ren Y."/>
            <person name="Zhang Y."/>
            <person name="Wang H."/>
            <person name="Li S."/>
            <person name="Jiang F."/>
            <person name="Yin L."/>
            <person name="Zhang G."/>
            <person name="Qian W."/>
            <person name="Fan W."/>
        </authorList>
    </citation>
    <scope>NUCLEOTIDE SEQUENCE [LARGE SCALE GENOMIC DNA]</scope>
    <source>
        <strain evidence="1">SZHN2017</strain>
        <tissue evidence="1">Muscle</tissue>
    </source>
</reference>
<accession>A0A2T7NRU5</accession>
<dbReference type="OrthoDB" id="6092352at2759"/>
<keyword evidence="2" id="KW-1185">Reference proteome</keyword>
<gene>
    <name evidence="1" type="ORF">C0Q70_17176</name>
</gene>
<dbReference type="EMBL" id="PZQS01000010">
    <property type="protein sequence ID" value="PVD23901.1"/>
    <property type="molecule type" value="Genomic_DNA"/>
</dbReference>